<organism evidence="1 2">
    <name type="scientific">Leptospira ryugenii</name>
    <dbReference type="NCBI Taxonomy" id="1917863"/>
    <lineage>
        <taxon>Bacteria</taxon>
        <taxon>Pseudomonadati</taxon>
        <taxon>Spirochaetota</taxon>
        <taxon>Spirochaetia</taxon>
        <taxon>Leptospirales</taxon>
        <taxon>Leptospiraceae</taxon>
        <taxon>Leptospira</taxon>
    </lineage>
</organism>
<proteinExistence type="predicted"/>
<dbReference type="SUPFAM" id="SSF48452">
    <property type="entry name" value="TPR-like"/>
    <property type="match status" value="1"/>
</dbReference>
<dbReference type="EMBL" id="BFBB01000002">
    <property type="protein sequence ID" value="GBF48918.1"/>
    <property type="molecule type" value="Genomic_DNA"/>
</dbReference>
<comment type="caution">
    <text evidence="1">The sequence shown here is derived from an EMBL/GenBank/DDBJ whole genome shotgun (WGS) entry which is preliminary data.</text>
</comment>
<dbReference type="AlphaFoldDB" id="A0A2P2DWA3"/>
<evidence type="ECO:0000313" key="2">
    <source>
        <dbReference type="Proteomes" id="UP000245133"/>
    </source>
</evidence>
<protein>
    <submittedName>
        <fullName evidence="1">TPR repeat-containing signal peptide</fullName>
    </submittedName>
</protein>
<dbReference type="Proteomes" id="UP000245133">
    <property type="component" value="Unassembled WGS sequence"/>
</dbReference>
<name>A0A2P2DWA3_9LEPT</name>
<dbReference type="Gene3D" id="1.25.40.10">
    <property type="entry name" value="Tetratricopeptide repeat domain"/>
    <property type="match status" value="1"/>
</dbReference>
<sequence length="345" mass="39828">MHHMHTNLKTLLSYALLFCLAPHLFGQKQIGEKEYADLLWGKDEEFDLNQFPSGSFIYHSSDFILARGKAFQGEPPTSRGSFTFEGIEVKNCGDWNNETIQMVVTGKEKERALAKKRLQAGIRFDPQFFPFRYNLGRLHSIDYEYKEALIQFEYAKAEMPDYYKTYLHIGILSEITREAYYAVEHYKLAAKKNPYDTEALVRLSDHYLASGLKNRAFQYLTEASKIQETSPNVRLGFARLEMEKGNFHIAYKIFAKTSLTSQEGKPIPYDKKFHYYFAETASKVTDYETAEEEYTKMLSFPNDPFFATVSPKVIARRRDIAKKFAEAKKTQLDDSEAVPVDSDGN</sequence>
<accession>A0A2P2DWA3</accession>
<evidence type="ECO:0000313" key="1">
    <source>
        <dbReference type="EMBL" id="GBF48918.1"/>
    </source>
</evidence>
<reference evidence="1 2" key="1">
    <citation type="submission" date="2018-02" db="EMBL/GenBank/DDBJ databases">
        <title>Novel Leptospira species isolated from soil and water in Japan.</title>
        <authorList>
            <person name="Nakao R."/>
            <person name="Masuzawa T."/>
        </authorList>
    </citation>
    <scope>NUCLEOTIDE SEQUENCE [LARGE SCALE GENOMIC DNA]</scope>
    <source>
        <strain evidence="1 2">YH101</strain>
    </source>
</reference>
<gene>
    <name evidence="1" type="ORF">LPTSP4_04220</name>
</gene>
<dbReference type="InterPro" id="IPR011990">
    <property type="entry name" value="TPR-like_helical_dom_sf"/>
</dbReference>
<keyword evidence="2" id="KW-1185">Reference proteome</keyword>